<proteinExistence type="predicted"/>
<evidence type="ECO:0000313" key="3">
    <source>
        <dbReference type="EMBL" id="KAJ8356321.1"/>
    </source>
</evidence>
<feature type="compositionally biased region" description="Basic and acidic residues" evidence="1">
    <location>
        <begin position="167"/>
        <end position="176"/>
    </location>
</feature>
<feature type="region of interest" description="Disordered" evidence="1">
    <location>
        <begin position="142"/>
        <end position="278"/>
    </location>
</feature>
<dbReference type="OrthoDB" id="8819197at2759"/>
<keyword evidence="2" id="KW-1133">Transmembrane helix</keyword>
<evidence type="ECO:0000256" key="1">
    <source>
        <dbReference type="SAM" id="MobiDB-lite"/>
    </source>
</evidence>
<dbReference type="EMBL" id="JAINUF010000006">
    <property type="protein sequence ID" value="KAJ8356321.1"/>
    <property type="molecule type" value="Genomic_DNA"/>
</dbReference>
<reference evidence="3" key="1">
    <citation type="journal article" date="2023" name="Science">
        <title>Genome structures resolve the early diversification of teleost fishes.</title>
        <authorList>
            <person name="Parey E."/>
            <person name="Louis A."/>
            <person name="Montfort J."/>
            <person name="Bouchez O."/>
            <person name="Roques C."/>
            <person name="Iampietro C."/>
            <person name="Lluch J."/>
            <person name="Castinel A."/>
            <person name="Donnadieu C."/>
            <person name="Desvignes T."/>
            <person name="Floi Bucao C."/>
            <person name="Jouanno E."/>
            <person name="Wen M."/>
            <person name="Mejri S."/>
            <person name="Dirks R."/>
            <person name="Jansen H."/>
            <person name="Henkel C."/>
            <person name="Chen W.J."/>
            <person name="Zahm M."/>
            <person name="Cabau C."/>
            <person name="Klopp C."/>
            <person name="Thompson A.W."/>
            <person name="Robinson-Rechavi M."/>
            <person name="Braasch I."/>
            <person name="Lecointre G."/>
            <person name="Bobe J."/>
            <person name="Postlethwait J.H."/>
            <person name="Berthelot C."/>
            <person name="Roest Crollius H."/>
            <person name="Guiguen Y."/>
        </authorList>
    </citation>
    <scope>NUCLEOTIDE SEQUENCE</scope>
    <source>
        <strain evidence="3">WJC10195</strain>
    </source>
</reference>
<accession>A0A9Q1IWV9</accession>
<feature type="compositionally biased region" description="Acidic residues" evidence="1">
    <location>
        <begin position="177"/>
        <end position="186"/>
    </location>
</feature>
<gene>
    <name evidence="3" type="ORF">SKAU_G00191150</name>
</gene>
<dbReference type="Proteomes" id="UP001152622">
    <property type="component" value="Chromosome 6"/>
</dbReference>
<feature type="transmembrane region" description="Helical" evidence="2">
    <location>
        <begin position="6"/>
        <end position="29"/>
    </location>
</feature>
<keyword evidence="2" id="KW-0472">Membrane</keyword>
<feature type="compositionally biased region" description="Polar residues" evidence="1">
    <location>
        <begin position="150"/>
        <end position="163"/>
    </location>
</feature>
<sequence length="278" mass="30106">MNKLGRNAWIGLGVGATAGISLILFLVIYKKMKRTLCQSLSLPSNSDAPSLTKDGPSSATVPHVLEVQAGSSLEALAIRPKPGLLVEQQVELKNRLDELHRSSRTSRMAWRRARRWRVDGDPRRGERFDSVSSSSVYFTASSRYDGESEGGTSRYTTANTESDCNGEAEKETKKDAVDEEDEEDEEDKSHVTECTLRQDSSDTETEEEEAFSDAESPGDAEAPPLSRCGGVPSGGALDEGQGPQLCCPNRGLDVDGTSPEAQKPVKDEKGALISRGKQ</sequence>
<feature type="compositionally biased region" description="Acidic residues" evidence="1">
    <location>
        <begin position="201"/>
        <end position="218"/>
    </location>
</feature>
<comment type="caution">
    <text evidence="3">The sequence shown here is derived from an EMBL/GenBank/DDBJ whole genome shotgun (WGS) entry which is preliminary data.</text>
</comment>
<dbReference type="AlphaFoldDB" id="A0A9Q1IWV9"/>
<name>A0A9Q1IWV9_SYNKA</name>
<keyword evidence="2" id="KW-0812">Transmembrane</keyword>
<evidence type="ECO:0000256" key="2">
    <source>
        <dbReference type="SAM" id="Phobius"/>
    </source>
</evidence>
<protein>
    <submittedName>
        <fullName evidence="3">Uncharacterized protein</fullName>
    </submittedName>
</protein>
<evidence type="ECO:0000313" key="4">
    <source>
        <dbReference type="Proteomes" id="UP001152622"/>
    </source>
</evidence>
<keyword evidence="4" id="KW-1185">Reference proteome</keyword>
<organism evidence="3 4">
    <name type="scientific">Synaphobranchus kaupii</name>
    <name type="common">Kaup's arrowtooth eel</name>
    <dbReference type="NCBI Taxonomy" id="118154"/>
    <lineage>
        <taxon>Eukaryota</taxon>
        <taxon>Metazoa</taxon>
        <taxon>Chordata</taxon>
        <taxon>Craniata</taxon>
        <taxon>Vertebrata</taxon>
        <taxon>Euteleostomi</taxon>
        <taxon>Actinopterygii</taxon>
        <taxon>Neopterygii</taxon>
        <taxon>Teleostei</taxon>
        <taxon>Anguilliformes</taxon>
        <taxon>Synaphobranchidae</taxon>
        <taxon>Synaphobranchus</taxon>
    </lineage>
</organism>